<keyword evidence="4" id="KW-1185">Reference proteome</keyword>
<name>A0A2W0H6H1_9BACI</name>
<keyword evidence="2" id="KW-0472">Membrane</keyword>
<dbReference type="AlphaFoldDB" id="A0A2W0H6H1"/>
<organism evidence="3 4">
    <name type="scientific">Alteribacter lacisalsi</name>
    <dbReference type="NCBI Taxonomy" id="2045244"/>
    <lineage>
        <taxon>Bacteria</taxon>
        <taxon>Bacillati</taxon>
        <taxon>Bacillota</taxon>
        <taxon>Bacilli</taxon>
        <taxon>Bacillales</taxon>
        <taxon>Bacillaceae</taxon>
        <taxon>Alteribacter</taxon>
    </lineage>
</organism>
<reference evidence="3 4" key="1">
    <citation type="submission" date="2017-10" db="EMBL/GenBank/DDBJ databases">
        <title>Bacillus sp. nov., a halophilic bacterium isolated from a Yangshapao Lake.</title>
        <authorList>
            <person name="Wang H."/>
        </authorList>
    </citation>
    <scope>NUCLEOTIDE SEQUENCE [LARGE SCALE GENOMIC DNA]</scope>
    <source>
        <strain evidence="3 4">YSP-3</strain>
    </source>
</reference>
<dbReference type="EMBL" id="PDOF01000003">
    <property type="protein sequence ID" value="PYZ96296.1"/>
    <property type="molecule type" value="Genomic_DNA"/>
</dbReference>
<keyword evidence="2" id="KW-0812">Transmembrane</keyword>
<evidence type="ECO:0000313" key="3">
    <source>
        <dbReference type="EMBL" id="PYZ96296.1"/>
    </source>
</evidence>
<evidence type="ECO:0000256" key="2">
    <source>
        <dbReference type="SAM" id="Phobius"/>
    </source>
</evidence>
<sequence length="102" mass="12054">MSDKQTDDMQPMTREEIRKRKLEDQEQEKARQNQEKKPKSKRGRVRLIPIWFRLILVVFLVGLSILLGAMVGYGIVGDGHPMDVFQRDTWNQIYELIYYGVN</sequence>
<dbReference type="Proteomes" id="UP000248066">
    <property type="component" value="Unassembled WGS sequence"/>
</dbReference>
<dbReference type="OrthoDB" id="2300232at2"/>
<gene>
    <name evidence="3" type="ORF">CR205_16950</name>
</gene>
<feature type="compositionally biased region" description="Basic and acidic residues" evidence="1">
    <location>
        <begin position="1"/>
        <end position="37"/>
    </location>
</feature>
<evidence type="ECO:0000313" key="4">
    <source>
        <dbReference type="Proteomes" id="UP000248066"/>
    </source>
</evidence>
<dbReference type="InterPro" id="IPR024596">
    <property type="entry name" value="RNApol_su_b/EpuA"/>
</dbReference>
<comment type="caution">
    <text evidence="3">The sequence shown here is derived from an EMBL/GenBank/DDBJ whole genome shotgun (WGS) entry which is preliminary data.</text>
</comment>
<proteinExistence type="predicted"/>
<dbReference type="Pfam" id="PF11772">
    <property type="entry name" value="EpuA"/>
    <property type="match status" value="1"/>
</dbReference>
<feature type="transmembrane region" description="Helical" evidence="2">
    <location>
        <begin position="50"/>
        <end position="76"/>
    </location>
</feature>
<feature type="region of interest" description="Disordered" evidence="1">
    <location>
        <begin position="1"/>
        <end position="42"/>
    </location>
</feature>
<keyword evidence="2" id="KW-1133">Transmembrane helix</keyword>
<protein>
    <submittedName>
        <fullName evidence="3">Hydroxymyristoyl-ACP dehydratase</fullName>
    </submittedName>
</protein>
<evidence type="ECO:0000256" key="1">
    <source>
        <dbReference type="SAM" id="MobiDB-lite"/>
    </source>
</evidence>
<accession>A0A2W0H6H1</accession>